<comment type="miscellaneous">
    <text evidence="7">The porphobilinogen subunits are added to the dipyrromethane group.</text>
</comment>
<dbReference type="EC" id="2.5.1.61" evidence="7"/>
<dbReference type="eggNOG" id="COG0181">
    <property type="taxonomic scope" value="Bacteria"/>
</dbReference>
<dbReference type="GO" id="GO:0004418">
    <property type="term" value="F:hydroxymethylbilane synthase activity"/>
    <property type="evidence" value="ECO:0007669"/>
    <property type="project" value="UniProtKB-UniRule"/>
</dbReference>
<feature type="domain" description="Porphobilinogen deaminase N-terminal" evidence="8">
    <location>
        <begin position="7"/>
        <end position="220"/>
    </location>
</feature>
<dbReference type="Pfam" id="PF03900">
    <property type="entry name" value="Porphobil_deamC"/>
    <property type="match status" value="1"/>
</dbReference>
<dbReference type="EMBL" id="ADVG01000005">
    <property type="protein sequence ID" value="EFH80713.1"/>
    <property type="molecule type" value="Genomic_DNA"/>
</dbReference>
<comment type="function">
    <text evidence="1 7">Tetrapolymerization of the monopyrrole PBG into the hydroxymethylbilane pre-uroporphyrinogen in several discrete steps.</text>
</comment>
<keyword evidence="5 7" id="KW-0627">Porphyrin biosynthesis</keyword>
<dbReference type="SUPFAM" id="SSF53850">
    <property type="entry name" value="Periplasmic binding protein-like II"/>
    <property type="match status" value="1"/>
</dbReference>
<dbReference type="InterPro" id="IPR022417">
    <property type="entry name" value="Porphobilin_deaminase_N"/>
</dbReference>
<keyword evidence="4 7" id="KW-0808">Transferase</keyword>
<dbReference type="InterPro" id="IPR036803">
    <property type="entry name" value="Porphobilinogen_deaminase_C_sf"/>
</dbReference>
<evidence type="ECO:0000259" key="8">
    <source>
        <dbReference type="Pfam" id="PF01379"/>
    </source>
</evidence>
<proteinExistence type="inferred from homology"/>
<dbReference type="InParanoid" id="D6U6V2"/>
<evidence type="ECO:0000256" key="1">
    <source>
        <dbReference type="ARBA" id="ARBA00002869"/>
    </source>
</evidence>
<dbReference type="InterPro" id="IPR000860">
    <property type="entry name" value="HemC"/>
</dbReference>
<comment type="cofactor">
    <cofactor evidence="7">
        <name>dipyrromethane</name>
        <dbReference type="ChEBI" id="CHEBI:60342"/>
    </cofactor>
    <text evidence="7">Binds 1 dipyrromethane group covalently.</text>
</comment>
<evidence type="ECO:0000256" key="2">
    <source>
        <dbReference type="ARBA" id="ARBA00005638"/>
    </source>
</evidence>
<evidence type="ECO:0000313" key="10">
    <source>
        <dbReference type="EMBL" id="EFH80713.1"/>
    </source>
</evidence>
<feature type="modified residue" description="S-(dipyrrolylmethanemethyl)cysteine" evidence="7">
    <location>
        <position position="253"/>
    </location>
</feature>
<comment type="catalytic activity">
    <reaction evidence="6 7">
        <text>4 porphobilinogen + H2O = hydroxymethylbilane + 4 NH4(+)</text>
        <dbReference type="Rhea" id="RHEA:13185"/>
        <dbReference type="ChEBI" id="CHEBI:15377"/>
        <dbReference type="ChEBI" id="CHEBI:28938"/>
        <dbReference type="ChEBI" id="CHEBI:57845"/>
        <dbReference type="ChEBI" id="CHEBI:58126"/>
        <dbReference type="EC" id="2.5.1.61"/>
    </reaction>
</comment>
<name>D6U6V2_KTERA</name>
<comment type="caution">
    <text evidence="10">The sequence shown here is derived from an EMBL/GenBank/DDBJ whole genome shotgun (WGS) entry which is preliminary data.</text>
</comment>
<dbReference type="PANTHER" id="PTHR11557">
    <property type="entry name" value="PORPHOBILINOGEN DEAMINASE"/>
    <property type="match status" value="1"/>
</dbReference>
<dbReference type="FunFam" id="3.40.190.10:FF:000005">
    <property type="entry name" value="Porphobilinogen deaminase"/>
    <property type="match status" value="1"/>
</dbReference>
<dbReference type="Proteomes" id="UP000004508">
    <property type="component" value="Unassembled WGS sequence"/>
</dbReference>
<keyword evidence="11" id="KW-1185">Reference proteome</keyword>
<evidence type="ECO:0000256" key="5">
    <source>
        <dbReference type="ARBA" id="ARBA00023244"/>
    </source>
</evidence>
<dbReference type="HAMAP" id="MF_00260">
    <property type="entry name" value="Porphobil_deam"/>
    <property type="match status" value="1"/>
</dbReference>
<dbReference type="GO" id="GO:0005737">
    <property type="term" value="C:cytoplasm"/>
    <property type="evidence" value="ECO:0007669"/>
    <property type="project" value="UniProtKB-UniRule"/>
</dbReference>
<evidence type="ECO:0000256" key="4">
    <source>
        <dbReference type="ARBA" id="ARBA00022679"/>
    </source>
</evidence>
<dbReference type="PANTHER" id="PTHR11557:SF0">
    <property type="entry name" value="PORPHOBILINOGEN DEAMINASE"/>
    <property type="match status" value="1"/>
</dbReference>
<dbReference type="PIRSF" id="PIRSF001438">
    <property type="entry name" value="4pyrrol_synth_OHMeBilane_synth"/>
    <property type="match status" value="1"/>
</dbReference>
<gene>
    <name evidence="7" type="primary">hemC</name>
    <name evidence="10" type="ORF">Krac_1329</name>
</gene>
<comment type="similarity">
    <text evidence="2 7">Belongs to the HMBS family.</text>
</comment>
<dbReference type="Gene3D" id="3.30.160.40">
    <property type="entry name" value="Porphobilinogen deaminase, C-terminal domain"/>
    <property type="match status" value="1"/>
</dbReference>
<evidence type="ECO:0000256" key="3">
    <source>
        <dbReference type="ARBA" id="ARBA00011245"/>
    </source>
</evidence>
<comment type="subunit">
    <text evidence="3 7">Monomer.</text>
</comment>
<reference evidence="10 11" key="1">
    <citation type="journal article" date="2011" name="Stand. Genomic Sci.">
        <title>Non-contiguous finished genome sequence and contextual data of the filamentous soil bacterium Ktedonobacter racemifer type strain (SOSP1-21).</title>
        <authorList>
            <person name="Chang Y.J."/>
            <person name="Land M."/>
            <person name="Hauser L."/>
            <person name="Chertkov O."/>
            <person name="Del Rio T.G."/>
            <person name="Nolan M."/>
            <person name="Copeland A."/>
            <person name="Tice H."/>
            <person name="Cheng J.F."/>
            <person name="Lucas S."/>
            <person name="Han C."/>
            <person name="Goodwin L."/>
            <person name="Pitluck S."/>
            <person name="Ivanova N."/>
            <person name="Ovchinikova G."/>
            <person name="Pati A."/>
            <person name="Chen A."/>
            <person name="Palaniappan K."/>
            <person name="Mavromatis K."/>
            <person name="Liolios K."/>
            <person name="Brettin T."/>
            <person name="Fiebig A."/>
            <person name="Rohde M."/>
            <person name="Abt B."/>
            <person name="Goker M."/>
            <person name="Detter J.C."/>
            <person name="Woyke T."/>
            <person name="Bristow J."/>
            <person name="Eisen J.A."/>
            <person name="Markowitz V."/>
            <person name="Hugenholtz P."/>
            <person name="Kyrpides N.C."/>
            <person name="Klenk H.P."/>
            <person name="Lapidus A."/>
        </authorList>
    </citation>
    <scope>NUCLEOTIDE SEQUENCE [LARGE SCALE GENOMIC DNA]</scope>
    <source>
        <strain evidence="11">DSM 44963</strain>
    </source>
</reference>
<evidence type="ECO:0000259" key="9">
    <source>
        <dbReference type="Pfam" id="PF03900"/>
    </source>
</evidence>
<dbReference type="NCBIfam" id="TIGR00212">
    <property type="entry name" value="hemC"/>
    <property type="match status" value="1"/>
</dbReference>
<organism evidence="10 11">
    <name type="scientific">Ktedonobacter racemifer DSM 44963</name>
    <dbReference type="NCBI Taxonomy" id="485913"/>
    <lineage>
        <taxon>Bacteria</taxon>
        <taxon>Bacillati</taxon>
        <taxon>Chloroflexota</taxon>
        <taxon>Ktedonobacteria</taxon>
        <taxon>Ktedonobacterales</taxon>
        <taxon>Ktedonobacteraceae</taxon>
        <taxon>Ktedonobacter</taxon>
    </lineage>
</organism>
<dbReference type="FunCoup" id="D6U6V2">
    <property type="interactions" value="606"/>
</dbReference>
<dbReference type="Gene3D" id="3.40.190.10">
    <property type="entry name" value="Periplasmic binding protein-like II"/>
    <property type="match status" value="2"/>
</dbReference>
<sequence length="334" mass="36739">MIIMKRITIGTRASKLAMIQTQWIIERIHQQWPGLEIAIEQIRTTGDRVTSVPLSRIGGDGVFVTEIESALQERRIDIAVHSLKDLPTAQPEGLCVLTPGPREDVRDVLVSKGDLHISARGTLEGITPGRAPRIGTCSLRRTAQIRHLCPDAEILSLRGNVDTRLRKLEAGEYDAIILAAAGLHRLDLQGTLEGKLSYFPVAQMLPAPGQGALGLEIRDEPAFRELLAPLQDRNVQAATSAERMFMRRLGAGCYLPVAAHAHIIDERLVLRGLVTSLDGQRRILVQQETGWNAYAFLENAERLGIELAEIALAQGAHDIIAELDGSRVQEQQHV</sequence>
<protein>
    <recommendedName>
        <fullName evidence="7">Porphobilinogen deaminase</fullName>
        <shortName evidence="7">PBG</shortName>
        <ecNumber evidence="7">2.5.1.61</ecNumber>
    </recommendedName>
    <alternativeName>
        <fullName evidence="7">Hydroxymethylbilane synthase</fullName>
        <shortName evidence="7">HMBS</shortName>
    </alternativeName>
    <alternativeName>
        <fullName evidence="7">Pre-uroporphyrinogen synthase</fullName>
    </alternativeName>
</protein>
<dbReference type="Pfam" id="PF01379">
    <property type="entry name" value="Porphobil_deam"/>
    <property type="match status" value="1"/>
</dbReference>
<evidence type="ECO:0000256" key="6">
    <source>
        <dbReference type="ARBA" id="ARBA00048169"/>
    </source>
</evidence>
<feature type="domain" description="Porphobilinogen deaminase C-terminal" evidence="9">
    <location>
        <begin position="240"/>
        <end position="310"/>
    </location>
</feature>
<dbReference type="AlphaFoldDB" id="D6U6V2"/>
<dbReference type="SUPFAM" id="SSF54782">
    <property type="entry name" value="Porphobilinogen deaminase (hydroxymethylbilane synthase), C-terminal domain"/>
    <property type="match status" value="1"/>
</dbReference>
<dbReference type="GO" id="GO:0006782">
    <property type="term" value="P:protoporphyrinogen IX biosynthetic process"/>
    <property type="evidence" value="ECO:0007669"/>
    <property type="project" value="UniProtKB-UniRule"/>
</dbReference>
<evidence type="ECO:0000256" key="7">
    <source>
        <dbReference type="HAMAP-Rule" id="MF_00260"/>
    </source>
</evidence>
<evidence type="ECO:0000313" key="11">
    <source>
        <dbReference type="Proteomes" id="UP000004508"/>
    </source>
</evidence>
<dbReference type="InterPro" id="IPR022418">
    <property type="entry name" value="Porphobilinogen_deaminase_C"/>
</dbReference>
<dbReference type="STRING" id="485913.Krac_1329"/>
<dbReference type="PRINTS" id="PR00151">
    <property type="entry name" value="PORPHBDMNASE"/>
</dbReference>
<accession>D6U6V2</accession>